<comment type="subcellular location">
    <subcellularLocation>
        <location evidence="1">Membrane</location>
        <topology evidence="1">Multi-pass membrane protein</topology>
    </subcellularLocation>
</comment>
<proteinExistence type="predicted"/>
<dbReference type="CDD" id="cd03127">
    <property type="entry name" value="tetraspanin_LEL"/>
    <property type="match status" value="1"/>
</dbReference>
<evidence type="ECO:0000256" key="3">
    <source>
        <dbReference type="ARBA" id="ARBA00022989"/>
    </source>
</evidence>
<evidence type="ECO:0000256" key="1">
    <source>
        <dbReference type="ARBA" id="ARBA00004141"/>
    </source>
</evidence>
<feature type="chain" id="PRO_5025579683" evidence="6">
    <location>
        <begin position="20"/>
        <end position="271"/>
    </location>
</feature>
<keyword evidence="2 5" id="KW-0812">Transmembrane</keyword>
<dbReference type="SUPFAM" id="SSF48652">
    <property type="entry name" value="Tetraspanin"/>
    <property type="match status" value="1"/>
</dbReference>
<gene>
    <name evidence="7" type="primary">tspan9_2</name>
    <name evidence="7" type="ORF">FJT64_021265</name>
</gene>
<feature type="transmembrane region" description="Helical" evidence="5">
    <location>
        <begin position="67"/>
        <end position="95"/>
    </location>
</feature>
<keyword evidence="8" id="KW-1185">Reference proteome</keyword>
<keyword evidence="4 5" id="KW-0472">Membrane</keyword>
<accession>A0A6A4WKJ7</accession>
<comment type="caution">
    <text evidence="7">The sequence shown here is derived from an EMBL/GenBank/DDBJ whole genome shotgun (WGS) entry which is preliminary data.</text>
</comment>
<protein>
    <submittedName>
        <fullName evidence="7">Tetraspanin-9</fullName>
    </submittedName>
</protein>
<dbReference type="InterPro" id="IPR018499">
    <property type="entry name" value="Tetraspanin/Peripherin"/>
</dbReference>
<evidence type="ECO:0000256" key="5">
    <source>
        <dbReference type="SAM" id="Phobius"/>
    </source>
</evidence>
<dbReference type="Gene3D" id="1.10.1450.10">
    <property type="entry name" value="Tetraspanin"/>
    <property type="match status" value="1"/>
</dbReference>
<evidence type="ECO:0000256" key="6">
    <source>
        <dbReference type="SAM" id="SignalP"/>
    </source>
</evidence>
<name>A0A6A4WKJ7_AMPAM</name>
<dbReference type="GO" id="GO:0016020">
    <property type="term" value="C:membrane"/>
    <property type="evidence" value="ECO:0007669"/>
    <property type="project" value="UniProtKB-SubCell"/>
</dbReference>
<dbReference type="InterPro" id="IPR008952">
    <property type="entry name" value="Tetraspanin_EC2_sf"/>
</dbReference>
<feature type="transmembrane region" description="Helical" evidence="5">
    <location>
        <begin position="200"/>
        <end position="218"/>
    </location>
</feature>
<dbReference type="Pfam" id="PF00335">
    <property type="entry name" value="Tetraspanin"/>
    <property type="match status" value="1"/>
</dbReference>
<dbReference type="AlphaFoldDB" id="A0A6A4WKJ7"/>
<dbReference type="OrthoDB" id="9993879at2759"/>
<dbReference type="EMBL" id="VIIS01000575">
    <property type="protein sequence ID" value="KAF0307395.1"/>
    <property type="molecule type" value="Genomic_DNA"/>
</dbReference>
<reference evidence="7 8" key="1">
    <citation type="submission" date="2019-07" db="EMBL/GenBank/DDBJ databases">
        <title>Draft genome assembly of a fouling barnacle, Amphibalanus amphitrite (Darwin, 1854): The first reference genome for Thecostraca.</title>
        <authorList>
            <person name="Kim W."/>
        </authorList>
    </citation>
    <scope>NUCLEOTIDE SEQUENCE [LARGE SCALE GENOMIC DNA]</scope>
    <source>
        <strain evidence="7">SNU_AA5</strain>
        <tissue evidence="7">Soma without cirri and trophi</tissue>
    </source>
</reference>
<evidence type="ECO:0000313" key="7">
    <source>
        <dbReference type="EMBL" id="KAF0307395.1"/>
    </source>
</evidence>
<dbReference type="Proteomes" id="UP000440578">
    <property type="component" value="Unassembled WGS sequence"/>
</dbReference>
<keyword evidence="3 5" id="KW-1133">Transmembrane helix</keyword>
<organism evidence="7 8">
    <name type="scientific">Amphibalanus amphitrite</name>
    <name type="common">Striped barnacle</name>
    <name type="synonym">Balanus amphitrite</name>
    <dbReference type="NCBI Taxonomy" id="1232801"/>
    <lineage>
        <taxon>Eukaryota</taxon>
        <taxon>Metazoa</taxon>
        <taxon>Ecdysozoa</taxon>
        <taxon>Arthropoda</taxon>
        <taxon>Crustacea</taxon>
        <taxon>Multicrustacea</taxon>
        <taxon>Cirripedia</taxon>
        <taxon>Thoracica</taxon>
        <taxon>Thoracicalcarea</taxon>
        <taxon>Balanomorpha</taxon>
        <taxon>Balanoidea</taxon>
        <taxon>Balanidae</taxon>
        <taxon>Amphibalaninae</taxon>
        <taxon>Amphibalanus</taxon>
    </lineage>
</organism>
<evidence type="ECO:0000256" key="4">
    <source>
        <dbReference type="ARBA" id="ARBA00023136"/>
    </source>
</evidence>
<evidence type="ECO:0000313" key="8">
    <source>
        <dbReference type="Proteomes" id="UP000440578"/>
    </source>
</evidence>
<evidence type="ECO:0000256" key="2">
    <source>
        <dbReference type="ARBA" id="ARBA00022692"/>
    </source>
</evidence>
<keyword evidence="6" id="KW-0732">Signal</keyword>
<feature type="signal peptide" evidence="6">
    <location>
        <begin position="1"/>
        <end position="19"/>
    </location>
</feature>
<sequence length="271" mass="28252">MACGCRCVLLLSVSVLTLSGTLLGLGIGRLADTGAQAVARLDGDQCIRADFCVSSDVWTTVFGGAGLLLLLFILLPACQCTSLLGNLLLLALFFVAARLDDITGEPAGGTLDHVTAIMNASLDEYRNNSPIARDWDHVQRALHCCGPTGAADWAPVLGNGTVPESCCERAAAANCGAAEGAFSAGCAPAVQKRVARQRRWSVALATTTGSLLLLLAIVTSCGPICGLISGGDGGGDELLPLLRGRTQADLNNHANQLNPNNWRFKPRLRGR</sequence>